<evidence type="ECO:0000256" key="2">
    <source>
        <dbReference type="ARBA" id="ARBA00004496"/>
    </source>
</evidence>
<feature type="domain" description="Cyclin C-terminal" evidence="13">
    <location>
        <begin position="159"/>
        <end position="296"/>
    </location>
</feature>
<dbReference type="InterPro" id="IPR048258">
    <property type="entry name" value="Cyclins_cyclin-box"/>
</dbReference>
<dbReference type="CDD" id="cd20516">
    <property type="entry name" value="CYCLIN_CCND_rpt2"/>
    <property type="match status" value="1"/>
</dbReference>
<keyword evidence="8 11" id="KW-0195">Cyclin</keyword>
<dbReference type="InterPro" id="IPR039361">
    <property type="entry name" value="Cyclin"/>
</dbReference>
<keyword evidence="15" id="KW-1185">Reference proteome</keyword>
<dbReference type="Proteomes" id="UP001208570">
    <property type="component" value="Unassembled WGS sequence"/>
</dbReference>
<dbReference type="SMART" id="SM01332">
    <property type="entry name" value="Cyclin_C"/>
    <property type="match status" value="1"/>
</dbReference>
<dbReference type="InterPro" id="IPR036915">
    <property type="entry name" value="Cyclin-like_sf"/>
</dbReference>
<evidence type="ECO:0000313" key="15">
    <source>
        <dbReference type="Proteomes" id="UP001208570"/>
    </source>
</evidence>
<evidence type="ECO:0000256" key="1">
    <source>
        <dbReference type="ARBA" id="ARBA00004123"/>
    </source>
</evidence>
<keyword evidence="6" id="KW-0132">Cell division</keyword>
<name>A0AAD9JEH1_9ANNE</name>
<keyword evidence="7" id="KW-0832">Ubl conjugation</keyword>
<gene>
    <name evidence="14" type="ORF">LSH36_355g03029</name>
</gene>
<evidence type="ECO:0000256" key="8">
    <source>
        <dbReference type="ARBA" id="ARBA00023127"/>
    </source>
</evidence>
<keyword evidence="10" id="KW-0131">Cell cycle</keyword>
<dbReference type="Gene3D" id="1.10.472.10">
    <property type="entry name" value="Cyclin-like"/>
    <property type="match status" value="2"/>
</dbReference>
<dbReference type="InterPro" id="IPR006671">
    <property type="entry name" value="Cyclin_N"/>
</dbReference>
<dbReference type="SMART" id="SM00385">
    <property type="entry name" value="CYCLIN"/>
    <property type="match status" value="1"/>
</dbReference>
<evidence type="ECO:0008006" key="16">
    <source>
        <dbReference type="Google" id="ProtNLM"/>
    </source>
</evidence>
<accession>A0AAD9JEH1</accession>
<evidence type="ECO:0000256" key="11">
    <source>
        <dbReference type="RuleBase" id="RU000383"/>
    </source>
</evidence>
<reference evidence="14" key="1">
    <citation type="journal article" date="2023" name="Mol. Biol. Evol.">
        <title>Third-Generation Sequencing Reveals the Adaptive Role of the Epigenome in Three Deep-Sea Polychaetes.</title>
        <authorList>
            <person name="Perez M."/>
            <person name="Aroh O."/>
            <person name="Sun Y."/>
            <person name="Lan Y."/>
            <person name="Juniper S.K."/>
            <person name="Young C.R."/>
            <person name="Angers B."/>
            <person name="Qian P.Y."/>
        </authorList>
    </citation>
    <scope>NUCLEOTIDE SEQUENCE</scope>
    <source>
        <strain evidence="14">P08H-3</strain>
    </source>
</reference>
<keyword evidence="4" id="KW-0963">Cytoplasm</keyword>
<dbReference type="GO" id="GO:0005634">
    <property type="term" value="C:nucleus"/>
    <property type="evidence" value="ECO:0007669"/>
    <property type="project" value="UniProtKB-SubCell"/>
</dbReference>
<dbReference type="PANTHER" id="PTHR10177">
    <property type="entry name" value="CYCLINS"/>
    <property type="match status" value="1"/>
</dbReference>
<evidence type="ECO:0000256" key="7">
    <source>
        <dbReference type="ARBA" id="ARBA00022843"/>
    </source>
</evidence>
<dbReference type="FunFam" id="1.10.472.10:FF:000120">
    <property type="entry name" value="G1/S-specific cyclin-D1"/>
    <property type="match status" value="1"/>
</dbReference>
<protein>
    <recommendedName>
        <fullName evidence="16">Cyclin D2</fullName>
    </recommendedName>
</protein>
<sequence>MDAHMDRLYCAEVEPVRRAFEDLGLLRDERVLHNLLFMEDKYLPSSDYFKCVQSEVKPFMRRIVASWMLEVCEEQKCEEEVFPLSMNYLDRVLSVLPIRKNQLQLLGAVCMFIASKLKETLPLTSEKLIIYTDNSIKLDELMEWELLVLRVLKWDISSVTPHDFLDQILTRLPLDKDSSSSIKRHAQTFIALCTTDFKFAMSPPSMISAASVSAAATGIMGAPWCSQVKLFHRLQHIISTEDQVIDIDCLKACQEQIEQALATNIHSEQASVPQQAMVGESQMVQAPKYISGQTTPTDVRDVHYS</sequence>
<comment type="subcellular location">
    <subcellularLocation>
        <location evidence="2">Cytoplasm</location>
    </subcellularLocation>
    <subcellularLocation>
        <location evidence="1">Nucleus</location>
    </subcellularLocation>
</comment>
<comment type="similarity">
    <text evidence="3">Belongs to the cyclin family. Cyclin D subfamily.</text>
</comment>
<evidence type="ECO:0000259" key="13">
    <source>
        <dbReference type="SMART" id="SM01332"/>
    </source>
</evidence>
<evidence type="ECO:0000256" key="4">
    <source>
        <dbReference type="ARBA" id="ARBA00022490"/>
    </source>
</evidence>
<evidence type="ECO:0000256" key="9">
    <source>
        <dbReference type="ARBA" id="ARBA00023242"/>
    </source>
</evidence>
<comment type="caution">
    <text evidence="14">The sequence shown here is derived from an EMBL/GenBank/DDBJ whole genome shotgun (WGS) entry which is preliminary data.</text>
</comment>
<evidence type="ECO:0000256" key="6">
    <source>
        <dbReference type="ARBA" id="ARBA00022618"/>
    </source>
</evidence>
<dbReference type="InterPro" id="IPR013763">
    <property type="entry name" value="Cyclin-like_dom"/>
</dbReference>
<dbReference type="InterPro" id="IPR004367">
    <property type="entry name" value="Cyclin_C-dom"/>
</dbReference>
<evidence type="ECO:0000313" key="14">
    <source>
        <dbReference type="EMBL" id="KAK2151677.1"/>
    </source>
</evidence>
<dbReference type="SUPFAM" id="SSF47954">
    <property type="entry name" value="Cyclin-like"/>
    <property type="match status" value="2"/>
</dbReference>
<dbReference type="CDD" id="cd20515">
    <property type="entry name" value="CYCLIN_CCND_rpt1"/>
    <property type="match status" value="1"/>
</dbReference>
<dbReference type="AlphaFoldDB" id="A0AAD9JEH1"/>
<evidence type="ECO:0000259" key="12">
    <source>
        <dbReference type="SMART" id="SM00385"/>
    </source>
</evidence>
<organism evidence="14 15">
    <name type="scientific">Paralvinella palmiformis</name>
    <dbReference type="NCBI Taxonomy" id="53620"/>
    <lineage>
        <taxon>Eukaryota</taxon>
        <taxon>Metazoa</taxon>
        <taxon>Spiralia</taxon>
        <taxon>Lophotrochozoa</taxon>
        <taxon>Annelida</taxon>
        <taxon>Polychaeta</taxon>
        <taxon>Sedentaria</taxon>
        <taxon>Canalipalpata</taxon>
        <taxon>Terebellida</taxon>
        <taxon>Terebelliformia</taxon>
        <taxon>Alvinellidae</taxon>
        <taxon>Paralvinella</taxon>
    </lineage>
</organism>
<dbReference type="PROSITE" id="PS00292">
    <property type="entry name" value="CYCLINS"/>
    <property type="match status" value="1"/>
</dbReference>
<dbReference type="GO" id="GO:0051301">
    <property type="term" value="P:cell division"/>
    <property type="evidence" value="ECO:0007669"/>
    <property type="project" value="UniProtKB-KW"/>
</dbReference>
<feature type="domain" description="Cyclin-like" evidence="12">
    <location>
        <begin position="66"/>
        <end position="150"/>
    </location>
</feature>
<dbReference type="EMBL" id="JAODUP010000355">
    <property type="protein sequence ID" value="KAK2151677.1"/>
    <property type="molecule type" value="Genomic_DNA"/>
</dbReference>
<evidence type="ECO:0000256" key="5">
    <source>
        <dbReference type="ARBA" id="ARBA00022553"/>
    </source>
</evidence>
<dbReference type="GO" id="GO:0005737">
    <property type="term" value="C:cytoplasm"/>
    <property type="evidence" value="ECO:0007669"/>
    <property type="project" value="UniProtKB-SubCell"/>
</dbReference>
<evidence type="ECO:0000256" key="3">
    <source>
        <dbReference type="ARBA" id="ARBA00009065"/>
    </source>
</evidence>
<proteinExistence type="inferred from homology"/>
<keyword evidence="5" id="KW-0597">Phosphoprotein</keyword>
<dbReference type="Pfam" id="PF00134">
    <property type="entry name" value="Cyclin_N"/>
    <property type="match status" value="1"/>
</dbReference>
<evidence type="ECO:0000256" key="10">
    <source>
        <dbReference type="ARBA" id="ARBA00023306"/>
    </source>
</evidence>
<keyword evidence="9" id="KW-0539">Nucleus</keyword>
<dbReference type="Pfam" id="PF02984">
    <property type="entry name" value="Cyclin_C"/>
    <property type="match status" value="1"/>
</dbReference>